<evidence type="ECO:0000256" key="1">
    <source>
        <dbReference type="SAM" id="MobiDB-lite"/>
    </source>
</evidence>
<feature type="compositionally biased region" description="Basic and acidic residues" evidence="1">
    <location>
        <begin position="13"/>
        <end position="24"/>
    </location>
</feature>
<feature type="compositionally biased region" description="Basic residues" evidence="1">
    <location>
        <begin position="141"/>
        <end position="156"/>
    </location>
</feature>
<name>A0A7S4AX39_9STRA</name>
<protein>
    <submittedName>
        <fullName evidence="2">Uncharacterized protein</fullName>
    </submittedName>
</protein>
<feature type="compositionally biased region" description="Low complexity" evidence="1">
    <location>
        <begin position="85"/>
        <end position="98"/>
    </location>
</feature>
<gene>
    <name evidence="2" type="ORF">PAUS00366_LOCUS22633</name>
</gene>
<reference evidence="2" key="1">
    <citation type="submission" date="2021-01" db="EMBL/GenBank/DDBJ databases">
        <authorList>
            <person name="Corre E."/>
            <person name="Pelletier E."/>
            <person name="Niang G."/>
            <person name="Scheremetjew M."/>
            <person name="Finn R."/>
            <person name="Kale V."/>
            <person name="Holt S."/>
            <person name="Cochrane G."/>
            <person name="Meng A."/>
            <person name="Brown T."/>
            <person name="Cohen L."/>
        </authorList>
    </citation>
    <scope>NUCLEOTIDE SEQUENCE</scope>
    <source>
        <strain evidence="2">10249 10 AB</strain>
    </source>
</reference>
<feature type="region of interest" description="Disordered" evidence="1">
    <location>
        <begin position="279"/>
        <end position="315"/>
    </location>
</feature>
<feature type="compositionally biased region" description="Low complexity" evidence="1">
    <location>
        <begin position="279"/>
        <end position="294"/>
    </location>
</feature>
<dbReference type="EMBL" id="HBIX01034641">
    <property type="protein sequence ID" value="CAE0729848.1"/>
    <property type="molecule type" value="Transcribed_RNA"/>
</dbReference>
<feature type="compositionally biased region" description="Low complexity" evidence="1">
    <location>
        <begin position="69"/>
        <end position="78"/>
    </location>
</feature>
<accession>A0A7S4AX39</accession>
<dbReference type="AlphaFoldDB" id="A0A7S4AX39"/>
<feature type="region of interest" description="Disordered" evidence="1">
    <location>
        <begin position="121"/>
        <end position="167"/>
    </location>
</feature>
<feature type="region of interest" description="Disordered" evidence="1">
    <location>
        <begin position="1"/>
        <end position="98"/>
    </location>
</feature>
<sequence length="408" mass="45609">MDQSSSRFADFMRSNDPENSKEFAKNIGVVEDGDSESYSDDGGLIGSPSVSEKQQQHDRQHRLGIPGVAAASTSTAAAPRKTEDSNISNSNSNDANITSQQQHPDYFQQNAPAAAAAMFASYSPTSSHHSHSSTRESSHEHNHRHHHQSKRKHPLPHHYDSRPNLKNDLSYSYQERNDNEVESDQNIHRQLQLQQKQQYQQEGVEIENTPSYQHHSFPSNDDNRIQENYRIDSNDGSGPINNRAYHRANADEFNRKPSETLRNNSESFDGTQVSAANAMNSNNSLKSGNGNNELSDSRPLHRPGKAPAPTAKAIEPKLFAPRLGHRGLSLVTRLSSSQQHPLNFNGAGSTLEHHDDPQEAILRERLNTIRVECAGCKNIIERIPKNAIALECPRCREFHPTVTCRIVQ</sequence>
<proteinExistence type="predicted"/>
<evidence type="ECO:0000313" key="2">
    <source>
        <dbReference type="EMBL" id="CAE0729848.1"/>
    </source>
</evidence>
<organism evidence="2">
    <name type="scientific">Pseudo-nitzschia australis</name>
    <dbReference type="NCBI Taxonomy" id="44445"/>
    <lineage>
        <taxon>Eukaryota</taxon>
        <taxon>Sar</taxon>
        <taxon>Stramenopiles</taxon>
        <taxon>Ochrophyta</taxon>
        <taxon>Bacillariophyta</taxon>
        <taxon>Bacillariophyceae</taxon>
        <taxon>Bacillariophycidae</taxon>
        <taxon>Bacillariales</taxon>
        <taxon>Bacillariaceae</taxon>
        <taxon>Pseudo-nitzschia</taxon>
    </lineage>
</organism>